<dbReference type="OrthoDB" id="10044608at2759"/>
<dbReference type="STRING" id="400727.A0A2T7P7T2"/>
<comment type="caution">
    <text evidence="2">The sequence shown here is derived from an EMBL/GenBank/DDBJ whole genome shotgun (WGS) entry which is preliminary data.</text>
</comment>
<feature type="region of interest" description="Disordered" evidence="1">
    <location>
        <begin position="526"/>
        <end position="546"/>
    </location>
</feature>
<feature type="region of interest" description="Disordered" evidence="1">
    <location>
        <begin position="558"/>
        <end position="649"/>
    </location>
</feature>
<dbReference type="AlphaFoldDB" id="A0A2T7P7T2"/>
<dbReference type="Proteomes" id="UP000245119">
    <property type="component" value="Linkage Group LG5"/>
</dbReference>
<organism evidence="2 3">
    <name type="scientific">Pomacea canaliculata</name>
    <name type="common">Golden apple snail</name>
    <dbReference type="NCBI Taxonomy" id="400727"/>
    <lineage>
        <taxon>Eukaryota</taxon>
        <taxon>Metazoa</taxon>
        <taxon>Spiralia</taxon>
        <taxon>Lophotrochozoa</taxon>
        <taxon>Mollusca</taxon>
        <taxon>Gastropoda</taxon>
        <taxon>Caenogastropoda</taxon>
        <taxon>Architaenioglossa</taxon>
        <taxon>Ampullarioidea</taxon>
        <taxon>Ampullariidae</taxon>
        <taxon>Pomacea</taxon>
    </lineage>
</organism>
<dbReference type="EMBL" id="PZQS01000005">
    <property type="protein sequence ID" value="PVD29482.1"/>
    <property type="molecule type" value="Genomic_DNA"/>
</dbReference>
<name>A0A2T7P7T2_POMCA</name>
<reference evidence="2 3" key="1">
    <citation type="submission" date="2018-04" db="EMBL/GenBank/DDBJ databases">
        <title>The genome of golden apple snail Pomacea canaliculata provides insight into stress tolerance and invasive adaptation.</title>
        <authorList>
            <person name="Liu C."/>
            <person name="Liu B."/>
            <person name="Ren Y."/>
            <person name="Zhang Y."/>
            <person name="Wang H."/>
            <person name="Li S."/>
            <person name="Jiang F."/>
            <person name="Yin L."/>
            <person name="Zhang G."/>
            <person name="Qian W."/>
            <person name="Fan W."/>
        </authorList>
    </citation>
    <scope>NUCLEOTIDE SEQUENCE [LARGE SCALE GENOMIC DNA]</scope>
    <source>
        <strain evidence="2">SZHN2017</strain>
        <tissue evidence="2">Muscle</tissue>
    </source>
</reference>
<keyword evidence="3" id="KW-1185">Reference proteome</keyword>
<feature type="region of interest" description="Disordered" evidence="1">
    <location>
        <begin position="962"/>
        <end position="1005"/>
    </location>
</feature>
<dbReference type="PANTHER" id="PTHR15109:SF4">
    <property type="entry name" value="FAM193 C-TERMINAL DOMAIN-CONTAINING PROTEIN"/>
    <property type="match status" value="1"/>
</dbReference>
<feature type="compositionally biased region" description="Acidic residues" evidence="1">
    <location>
        <begin position="567"/>
        <end position="646"/>
    </location>
</feature>
<feature type="region of interest" description="Disordered" evidence="1">
    <location>
        <begin position="1139"/>
        <end position="1158"/>
    </location>
</feature>
<protein>
    <recommendedName>
        <fullName evidence="4">FAM193 C-terminal domain-containing protein</fullName>
    </recommendedName>
</protein>
<feature type="compositionally biased region" description="Low complexity" evidence="1">
    <location>
        <begin position="962"/>
        <end position="972"/>
    </location>
</feature>
<feature type="region of interest" description="Disordered" evidence="1">
    <location>
        <begin position="1"/>
        <end position="42"/>
    </location>
</feature>
<evidence type="ECO:0008006" key="4">
    <source>
        <dbReference type="Google" id="ProtNLM"/>
    </source>
</evidence>
<accession>A0A2T7P7T2</accession>
<dbReference type="PANTHER" id="PTHR15109">
    <property type="entry name" value="AGAP004327-PA"/>
    <property type="match status" value="1"/>
</dbReference>
<feature type="compositionally biased region" description="Polar residues" evidence="1">
    <location>
        <begin position="986"/>
        <end position="997"/>
    </location>
</feature>
<proteinExistence type="predicted"/>
<sequence>MSNQEAKKAKRRKSRVQTGKPSLSSISQMKQSEASFEESGDAERIARLMDAADESEVSVPAFSRGPNPYLDREKCLLCGIDRVDPIQPAAGEVEHQVDVQGHTFSQLPLWVCPSCRRDADNDMFRKMDLKSVAEIPMPAFGLNTGQMGLPQATLSSGMALGKDLHMDSASLGLFNDINLASASEPVLPNGTLCTCESCIERRQIAAEHTRETQELQKCWTDLRTLVRDLYSQERQTLTPQESSTFRELVARLCSRDPHQLFLRLESQVRERVFEKKRHLSEKLNVGYSTPPEAREIMSTLLSEYVQLCSVSRLVSEHLTDLKEHLEMFHMTWEVHNKHLYHSIIYSDPEIQSHLEPLCDQLRNGALSKESYMEDTYPKLMRNFLDFRNEMTVILVIWQECQQRIERHSEEQAALKVKQKWLKEDWEFFRAQRKLLEQQMLKSNPRASTHSMEAQFTETMRNMLTGTKPTTEECYCPRCNRKRCPCDECTITHMITCGIINPEALETNGTHHTFNFPHDSRYVIDVTPPSMSSTTSSSASSSPLPISPAKVAAHLSTTEVDNLRNPEAPEEDSNQADEGLEEEEEDGEDEEEIEEEDNEEEEEEEEEEDGEGEEEEQEDEEEEECDAEDEEEEDEEEDEEEEEDGISEDQREFDQMLASGKLGLPMTPVTLPPASHPVPDLLKPWERELPEEPLEASTQDFPSLASCACHHCVAKPPPEPQVGTEEQGCQCHVCLQQQGQTVSTALPTSLPLPTRPAQLHLYPHIHGTLPPTPHTHPHLHLPHTAHTAHLAHAGHGTRPLLQPQLYDLHGSLQSARHPLKLEFDDSEGIQDHLYHAYGDWDNTVLDPRILLPTPHRFAAGLGSDLLPPPPLPTDPHFSVEGLTPSTPMAASHTLVMPSSILAAASTTSAFKAVAAAGFPTNISIPPAFQLPAVPSSIEDSTLAASQSVTCTSDPCINLTSALSSLPSGSSPSSLPHPPPCTRPATLGGNTTASQQQGSKEQRTYAQPCKKHTLVPISTAMPTSGKGAMPLPPTPSSHNHVNPGVPVFSSGLQAPAGKVQGSPGKAQRVGVAANQGHSCSHVQHVSHSGADGHVDPHVGGTGTCPSATSFPTTINNVSVGTSTLCADPDCPQHHDDNCDSIDDSCSEKSSSTSTSNNQKEGKYCDCCYCEFFGHGNPPVAQTSKNYAEMRERLRRRLKRRIWGEGGVWYGSGNNRNASKM</sequence>
<evidence type="ECO:0000256" key="1">
    <source>
        <dbReference type="SAM" id="MobiDB-lite"/>
    </source>
</evidence>
<gene>
    <name evidence="2" type="ORF">C0Q70_08733</name>
</gene>
<feature type="compositionally biased region" description="Polar residues" evidence="1">
    <location>
        <begin position="16"/>
        <end position="34"/>
    </location>
</feature>
<evidence type="ECO:0000313" key="2">
    <source>
        <dbReference type="EMBL" id="PVD29482.1"/>
    </source>
</evidence>
<dbReference type="InterPro" id="IPR029717">
    <property type="entry name" value="FAM193"/>
</dbReference>
<evidence type="ECO:0000313" key="3">
    <source>
        <dbReference type="Proteomes" id="UP000245119"/>
    </source>
</evidence>